<evidence type="ECO:0000256" key="1">
    <source>
        <dbReference type="HAMAP-Rule" id="MF_00302"/>
    </source>
</evidence>
<dbReference type="SUPFAM" id="SSF54736">
    <property type="entry name" value="ClpS-like"/>
    <property type="match status" value="1"/>
</dbReference>
<dbReference type="InterPro" id="IPR022935">
    <property type="entry name" value="ClpS"/>
</dbReference>
<comment type="function">
    <text evidence="1">Involved in the modulation of the specificity of the ClpAP-mediated ATP-dependent protein degradation.</text>
</comment>
<dbReference type="RefSeq" id="WP_203905542.1">
    <property type="nucleotide sequence ID" value="NZ_BOPF01000065.1"/>
</dbReference>
<dbReference type="Gene3D" id="3.30.1390.10">
    <property type="match status" value="1"/>
</dbReference>
<keyword evidence="3" id="KW-0645">Protease</keyword>
<dbReference type="GO" id="GO:0008233">
    <property type="term" value="F:peptidase activity"/>
    <property type="evidence" value="ECO:0007669"/>
    <property type="project" value="UniProtKB-KW"/>
</dbReference>
<gene>
    <name evidence="1 3" type="primary">clpS</name>
    <name evidence="3" type="ORF">Val02_90330</name>
</gene>
<feature type="domain" description="Adaptor protein ClpS core" evidence="2">
    <location>
        <begin position="21"/>
        <end position="92"/>
    </location>
</feature>
<evidence type="ECO:0000259" key="2">
    <source>
        <dbReference type="Pfam" id="PF02617"/>
    </source>
</evidence>
<sequence>MAAPQVTPVETPEVDEATAPDTPWVTVVHNDPVNLMNYVTWVFQKLFGYSKEKAEKLMLDVHHKGRAIVSSGARERMEHDASRLHAYGLWATVDKS</sequence>
<comment type="caution">
    <text evidence="3">The sequence shown here is derived from an EMBL/GenBank/DDBJ whole genome shotgun (WGS) entry which is preliminary data.</text>
</comment>
<proteinExistence type="inferred from homology"/>
<dbReference type="InterPro" id="IPR014719">
    <property type="entry name" value="Ribosomal_bL12_C/ClpS-like"/>
</dbReference>
<dbReference type="PANTHER" id="PTHR33473:SF19">
    <property type="entry name" value="ATP-DEPENDENT CLP PROTEASE ADAPTER PROTEIN CLPS"/>
    <property type="match status" value="1"/>
</dbReference>
<dbReference type="EMBL" id="BOPF01000065">
    <property type="protein sequence ID" value="GIJ52147.1"/>
    <property type="molecule type" value="Genomic_DNA"/>
</dbReference>
<dbReference type="GO" id="GO:0006508">
    <property type="term" value="P:proteolysis"/>
    <property type="evidence" value="ECO:0007669"/>
    <property type="project" value="UniProtKB-UniRule"/>
</dbReference>
<comment type="subunit">
    <text evidence="1">Binds to the N-terminal domain of the chaperone ClpA.</text>
</comment>
<protein>
    <recommendedName>
        <fullName evidence="1">ATP-dependent Clp protease adapter protein ClpS</fullName>
    </recommendedName>
</protein>
<evidence type="ECO:0000313" key="4">
    <source>
        <dbReference type="Proteomes" id="UP000619260"/>
    </source>
</evidence>
<keyword evidence="4" id="KW-1185">Reference proteome</keyword>
<name>A0A8J3YX49_9ACTN</name>
<comment type="similarity">
    <text evidence="1">Belongs to the ClpS family.</text>
</comment>
<reference evidence="3" key="1">
    <citation type="submission" date="2021-01" db="EMBL/GenBank/DDBJ databases">
        <title>Whole genome shotgun sequence of Virgisporangium aliadipatigenens NBRC 105644.</title>
        <authorList>
            <person name="Komaki H."/>
            <person name="Tamura T."/>
        </authorList>
    </citation>
    <scope>NUCLEOTIDE SEQUENCE</scope>
    <source>
        <strain evidence="3">NBRC 105644</strain>
    </source>
</reference>
<accession>A0A8J3YX49</accession>
<keyword evidence="3" id="KW-0378">Hydrolase</keyword>
<dbReference type="Pfam" id="PF02617">
    <property type="entry name" value="ClpS"/>
    <property type="match status" value="1"/>
</dbReference>
<organism evidence="3 4">
    <name type="scientific">Virgisporangium aliadipatigenens</name>
    <dbReference type="NCBI Taxonomy" id="741659"/>
    <lineage>
        <taxon>Bacteria</taxon>
        <taxon>Bacillati</taxon>
        <taxon>Actinomycetota</taxon>
        <taxon>Actinomycetes</taxon>
        <taxon>Micromonosporales</taxon>
        <taxon>Micromonosporaceae</taxon>
        <taxon>Virgisporangium</taxon>
    </lineage>
</organism>
<dbReference type="PANTHER" id="PTHR33473">
    <property type="entry name" value="ATP-DEPENDENT CLP PROTEASE ADAPTER PROTEIN CLPS1, CHLOROPLASTIC"/>
    <property type="match status" value="1"/>
</dbReference>
<dbReference type="HAMAP" id="MF_00302">
    <property type="entry name" value="ClpS"/>
    <property type="match status" value="1"/>
</dbReference>
<dbReference type="GO" id="GO:0030163">
    <property type="term" value="P:protein catabolic process"/>
    <property type="evidence" value="ECO:0007669"/>
    <property type="project" value="InterPro"/>
</dbReference>
<dbReference type="InterPro" id="IPR003769">
    <property type="entry name" value="ClpS_core"/>
</dbReference>
<evidence type="ECO:0000313" key="3">
    <source>
        <dbReference type="EMBL" id="GIJ52147.1"/>
    </source>
</evidence>
<dbReference type="NCBIfam" id="NF000668">
    <property type="entry name" value="PRK00033.1-1"/>
    <property type="match status" value="1"/>
</dbReference>
<dbReference type="AlphaFoldDB" id="A0A8J3YX49"/>
<dbReference type="Proteomes" id="UP000619260">
    <property type="component" value="Unassembled WGS sequence"/>
</dbReference>